<evidence type="ECO:0000313" key="1">
    <source>
        <dbReference type="EMBL" id="CAD9023789.1"/>
    </source>
</evidence>
<dbReference type="AlphaFoldDB" id="A0A7S1IV44"/>
<protein>
    <submittedName>
        <fullName evidence="1">Uncharacterized protein</fullName>
    </submittedName>
</protein>
<name>A0A7S1IV44_9EUGL</name>
<reference evidence="1" key="1">
    <citation type="submission" date="2021-01" db="EMBL/GenBank/DDBJ databases">
        <authorList>
            <person name="Corre E."/>
            <person name="Pelletier E."/>
            <person name="Niang G."/>
            <person name="Scheremetjew M."/>
            <person name="Finn R."/>
            <person name="Kale V."/>
            <person name="Holt S."/>
            <person name="Cochrane G."/>
            <person name="Meng A."/>
            <person name="Brown T."/>
            <person name="Cohen L."/>
        </authorList>
    </citation>
    <scope>NUCLEOTIDE SEQUENCE</scope>
    <source>
        <strain evidence="1">NIES-381</strain>
    </source>
</reference>
<accession>A0A7S1IV44</accession>
<sequence length="101" mass="11377">MMHGTSMEYGYKQTPPHAGFVFQLNQQDPNFGPAYSQLPIQYVFEPQNSTAVQIRDREAKESDKYITRSLKAGTDLRISTQLAATAAPFLARKTPDMGHRD</sequence>
<organism evidence="1">
    <name type="scientific">Eutreptiella gymnastica</name>
    <dbReference type="NCBI Taxonomy" id="73025"/>
    <lineage>
        <taxon>Eukaryota</taxon>
        <taxon>Discoba</taxon>
        <taxon>Euglenozoa</taxon>
        <taxon>Euglenida</taxon>
        <taxon>Spirocuta</taxon>
        <taxon>Euglenophyceae</taxon>
        <taxon>Eutreptiales</taxon>
        <taxon>Eutreptiaceae</taxon>
        <taxon>Eutreptiella</taxon>
    </lineage>
</organism>
<gene>
    <name evidence="1" type="ORF">EGYM00392_LOCUS34914</name>
</gene>
<dbReference type="EMBL" id="HBGA01093432">
    <property type="protein sequence ID" value="CAD9023789.1"/>
    <property type="molecule type" value="Transcribed_RNA"/>
</dbReference>
<proteinExistence type="predicted"/>